<keyword evidence="2" id="KW-1185">Reference proteome</keyword>
<reference evidence="2" key="1">
    <citation type="submission" date="2019-04" db="EMBL/GenBank/DDBJ databases">
        <title>Nocardioides xinjiangensis sp. nov.</title>
        <authorList>
            <person name="Liu S."/>
        </authorList>
    </citation>
    <scope>NUCLEOTIDE SEQUENCE [LARGE SCALE GENOMIC DNA]</scope>
    <source>
        <strain evidence="2">18</strain>
    </source>
</reference>
<reference evidence="1 2" key="2">
    <citation type="submission" date="2019-05" db="EMBL/GenBank/DDBJ databases">
        <title>Glycomyces buryatensis sp. nov.</title>
        <authorList>
            <person name="Nikitina E."/>
        </authorList>
    </citation>
    <scope>NUCLEOTIDE SEQUENCE [LARGE SCALE GENOMIC DNA]</scope>
    <source>
        <strain evidence="1 2">18</strain>
    </source>
</reference>
<proteinExistence type="predicted"/>
<accession>A0A4S8QA00</accession>
<evidence type="ECO:0000313" key="1">
    <source>
        <dbReference type="EMBL" id="THV39642.1"/>
    </source>
</evidence>
<name>A0A4S8QA00_9ACTN</name>
<sequence length="82" mass="8909">MDIEPREDGSVESVVQAYRKKLGLQVDEEPPFVEAEVIEEDEQASPPATGGSPVFQNNYYGGAPKKVTQVNGTLNITSLDDL</sequence>
<dbReference type="RefSeq" id="WP_136535809.1">
    <property type="nucleotide sequence ID" value="NZ_STGY01000065.1"/>
</dbReference>
<dbReference type="EMBL" id="STGY01000065">
    <property type="protein sequence ID" value="THV39642.1"/>
    <property type="molecule type" value="Genomic_DNA"/>
</dbReference>
<dbReference type="Proteomes" id="UP000308760">
    <property type="component" value="Unassembled WGS sequence"/>
</dbReference>
<evidence type="ECO:0000313" key="2">
    <source>
        <dbReference type="Proteomes" id="UP000308760"/>
    </source>
</evidence>
<dbReference type="AlphaFoldDB" id="A0A4S8QA00"/>
<gene>
    <name evidence="1" type="ORF">FAB82_17385</name>
</gene>
<comment type="caution">
    <text evidence="1">The sequence shown here is derived from an EMBL/GenBank/DDBJ whole genome shotgun (WGS) entry which is preliminary data.</text>
</comment>
<protein>
    <submittedName>
        <fullName evidence="1">Uncharacterized protein</fullName>
    </submittedName>
</protein>
<organism evidence="1 2">
    <name type="scientific">Glycomyces buryatensis</name>
    <dbReference type="NCBI Taxonomy" id="2570927"/>
    <lineage>
        <taxon>Bacteria</taxon>
        <taxon>Bacillati</taxon>
        <taxon>Actinomycetota</taxon>
        <taxon>Actinomycetes</taxon>
        <taxon>Glycomycetales</taxon>
        <taxon>Glycomycetaceae</taxon>
        <taxon>Glycomyces</taxon>
    </lineage>
</organism>